<evidence type="ECO:0000313" key="6">
    <source>
        <dbReference type="Proteomes" id="UP000030669"/>
    </source>
</evidence>
<dbReference type="GeneID" id="19306592"/>
<dbReference type="STRING" id="670483.S7PVD1"/>
<dbReference type="EMBL" id="KB469310">
    <property type="protein sequence ID" value="EPQ51586.1"/>
    <property type="molecule type" value="Genomic_DNA"/>
</dbReference>
<evidence type="ECO:0000259" key="4">
    <source>
        <dbReference type="PROSITE" id="PS51762"/>
    </source>
</evidence>
<accession>S7PVD1</accession>
<dbReference type="KEGG" id="gtr:GLOTRDRAFT_48697"/>
<dbReference type="HOGENOM" id="CLU_019533_1_2_1"/>
<evidence type="ECO:0000313" key="5">
    <source>
        <dbReference type="EMBL" id="EPQ51586.1"/>
    </source>
</evidence>
<feature type="transmembrane region" description="Helical" evidence="3">
    <location>
        <begin position="108"/>
        <end position="130"/>
    </location>
</feature>
<dbReference type="PANTHER" id="PTHR10963">
    <property type="entry name" value="GLYCOSYL HYDROLASE-RELATED"/>
    <property type="match status" value="1"/>
</dbReference>
<keyword evidence="5" id="KW-0378">Hydrolase</keyword>
<dbReference type="InterPro" id="IPR050546">
    <property type="entry name" value="Glycosyl_Hydrlase_16"/>
</dbReference>
<feature type="domain" description="GH16" evidence="4">
    <location>
        <begin position="147"/>
        <end position="478"/>
    </location>
</feature>
<dbReference type="SUPFAM" id="SSF49899">
    <property type="entry name" value="Concanavalin A-like lectins/glucanases"/>
    <property type="match status" value="1"/>
</dbReference>
<reference evidence="5 6" key="1">
    <citation type="journal article" date="2012" name="Science">
        <title>The Paleozoic origin of enzymatic lignin decomposition reconstructed from 31 fungal genomes.</title>
        <authorList>
            <person name="Floudas D."/>
            <person name="Binder M."/>
            <person name="Riley R."/>
            <person name="Barry K."/>
            <person name="Blanchette R.A."/>
            <person name="Henrissat B."/>
            <person name="Martinez A.T."/>
            <person name="Otillar R."/>
            <person name="Spatafora J.W."/>
            <person name="Yadav J.S."/>
            <person name="Aerts A."/>
            <person name="Benoit I."/>
            <person name="Boyd A."/>
            <person name="Carlson A."/>
            <person name="Copeland A."/>
            <person name="Coutinho P.M."/>
            <person name="de Vries R.P."/>
            <person name="Ferreira P."/>
            <person name="Findley K."/>
            <person name="Foster B."/>
            <person name="Gaskell J."/>
            <person name="Glotzer D."/>
            <person name="Gorecki P."/>
            <person name="Heitman J."/>
            <person name="Hesse C."/>
            <person name="Hori C."/>
            <person name="Igarashi K."/>
            <person name="Jurgens J.A."/>
            <person name="Kallen N."/>
            <person name="Kersten P."/>
            <person name="Kohler A."/>
            <person name="Kuees U."/>
            <person name="Kumar T.K.A."/>
            <person name="Kuo A."/>
            <person name="LaButti K."/>
            <person name="Larrondo L.F."/>
            <person name="Lindquist E."/>
            <person name="Ling A."/>
            <person name="Lombard V."/>
            <person name="Lucas S."/>
            <person name="Lundell T."/>
            <person name="Martin R."/>
            <person name="McLaughlin D.J."/>
            <person name="Morgenstern I."/>
            <person name="Morin E."/>
            <person name="Murat C."/>
            <person name="Nagy L.G."/>
            <person name="Nolan M."/>
            <person name="Ohm R.A."/>
            <person name="Patyshakuliyeva A."/>
            <person name="Rokas A."/>
            <person name="Ruiz-Duenas F.J."/>
            <person name="Sabat G."/>
            <person name="Salamov A."/>
            <person name="Samejima M."/>
            <person name="Schmutz J."/>
            <person name="Slot J.C."/>
            <person name="St John F."/>
            <person name="Stenlid J."/>
            <person name="Sun H."/>
            <person name="Sun S."/>
            <person name="Syed K."/>
            <person name="Tsang A."/>
            <person name="Wiebenga A."/>
            <person name="Young D."/>
            <person name="Pisabarro A."/>
            <person name="Eastwood D.C."/>
            <person name="Martin F."/>
            <person name="Cullen D."/>
            <person name="Grigoriev I.V."/>
            <person name="Hibbett D.S."/>
        </authorList>
    </citation>
    <scope>NUCLEOTIDE SEQUENCE [LARGE SCALE GENOMIC DNA]</scope>
    <source>
        <strain evidence="5 6">ATCC 11539</strain>
    </source>
</reference>
<dbReference type="OMA" id="HAGNPDP"/>
<dbReference type="RefSeq" id="XP_007869882.1">
    <property type="nucleotide sequence ID" value="XM_007871691.1"/>
</dbReference>
<dbReference type="GO" id="GO:0005975">
    <property type="term" value="P:carbohydrate metabolic process"/>
    <property type="evidence" value="ECO:0007669"/>
    <property type="project" value="InterPro"/>
</dbReference>
<organism evidence="5 6">
    <name type="scientific">Gloeophyllum trabeum (strain ATCC 11539 / FP-39264 / Madison 617)</name>
    <name type="common">Brown rot fungus</name>
    <dbReference type="NCBI Taxonomy" id="670483"/>
    <lineage>
        <taxon>Eukaryota</taxon>
        <taxon>Fungi</taxon>
        <taxon>Dikarya</taxon>
        <taxon>Basidiomycota</taxon>
        <taxon>Agaricomycotina</taxon>
        <taxon>Agaricomycetes</taxon>
        <taxon>Gloeophyllales</taxon>
        <taxon>Gloeophyllaceae</taxon>
        <taxon>Gloeophyllum</taxon>
    </lineage>
</organism>
<feature type="region of interest" description="Disordered" evidence="2">
    <location>
        <begin position="1"/>
        <end position="21"/>
    </location>
</feature>
<evidence type="ECO:0000256" key="1">
    <source>
        <dbReference type="ARBA" id="ARBA00006865"/>
    </source>
</evidence>
<dbReference type="OrthoDB" id="4781at2759"/>
<proteinExistence type="inferred from homology"/>
<dbReference type="InterPro" id="IPR000757">
    <property type="entry name" value="Beta-glucanase-like"/>
</dbReference>
<protein>
    <submittedName>
        <fullName evidence="5">Glycoside hydrolase family 16 protein</fullName>
    </submittedName>
</protein>
<keyword evidence="6" id="KW-1185">Reference proteome</keyword>
<dbReference type="InterPro" id="IPR013320">
    <property type="entry name" value="ConA-like_dom_sf"/>
</dbReference>
<dbReference type="Gene3D" id="2.60.120.200">
    <property type="match status" value="1"/>
</dbReference>
<gene>
    <name evidence="5" type="ORF">GLOTRDRAFT_48697</name>
</gene>
<dbReference type="AlphaFoldDB" id="S7PVD1"/>
<dbReference type="Proteomes" id="UP000030669">
    <property type="component" value="Unassembled WGS sequence"/>
</dbReference>
<keyword evidence="3" id="KW-0472">Membrane</keyword>
<dbReference type="PANTHER" id="PTHR10963:SF55">
    <property type="entry name" value="GLYCOSIDE HYDROLASE FAMILY 16 PROTEIN"/>
    <property type="match status" value="1"/>
</dbReference>
<dbReference type="PROSITE" id="PS51762">
    <property type="entry name" value="GH16_2"/>
    <property type="match status" value="1"/>
</dbReference>
<comment type="similarity">
    <text evidence="1">Belongs to the glycosyl hydrolase 16 family.</text>
</comment>
<dbReference type="GO" id="GO:0004553">
    <property type="term" value="F:hydrolase activity, hydrolyzing O-glycosyl compounds"/>
    <property type="evidence" value="ECO:0007669"/>
    <property type="project" value="InterPro"/>
</dbReference>
<sequence length="478" mass="53159">MGGVTYRANNASQGHLSDAGALPRTSSVTTFRAPFLSPSSRPTSSLWTPPAYMYAASQGAEGAGSAVSLPSLPMKAKPVMPSSRLERKLTKEEKPWIGRKDGWARASWWLTVLWMLVGLGCAGIICWRGYAGVQVLQDSQLCLVLEDDFDSLDTSNTWNYDIELGGFGNGEFEMTTDDSKNIYTQDGELYIMPTLSTDDGIDIWNGGSYQLSDCTSDNSSACTANGDSSSYQVINPVRSARINTKGKYSIQYGKVEVRAKLPRGDWLWPAIWMLPEDDTYGPWPLSGEIDIMEARGNGLEYGAQGVNFARASLNYGPLETLQRKIYGWQSNKRAGFDEDFHTYAMEWDEGFMRFYMDNRLHTMLNLKTDSGKNSFWTRGNFPATAMNNSATPVVVPNPWQNSGPNAPFDQQFYLIIDLAAGGTSGWFPDNVGDKPWYDGSATAMYNFAQAQDTWSATWPSSADDRAFRIDYVKMWKKC</sequence>
<keyword evidence="3" id="KW-0812">Transmembrane</keyword>
<evidence type="ECO:0000256" key="2">
    <source>
        <dbReference type="SAM" id="MobiDB-lite"/>
    </source>
</evidence>
<name>S7PVD1_GLOTA</name>
<dbReference type="eggNOG" id="ENOG502QRX5">
    <property type="taxonomic scope" value="Eukaryota"/>
</dbReference>
<dbReference type="Pfam" id="PF00722">
    <property type="entry name" value="Glyco_hydro_16"/>
    <property type="match status" value="1"/>
</dbReference>
<keyword evidence="3" id="KW-1133">Transmembrane helix</keyword>
<evidence type="ECO:0000256" key="3">
    <source>
        <dbReference type="SAM" id="Phobius"/>
    </source>
</evidence>